<dbReference type="EMBL" id="JAHDYS010000005">
    <property type="protein sequence ID" value="MBT1071517.1"/>
    <property type="molecule type" value="Genomic_DNA"/>
</dbReference>
<organism evidence="1 2">
    <name type="scientific">Pelotalea chapellei</name>
    <dbReference type="NCBI Taxonomy" id="44671"/>
    <lineage>
        <taxon>Bacteria</taxon>
        <taxon>Pseudomonadati</taxon>
        <taxon>Thermodesulfobacteriota</taxon>
        <taxon>Desulfuromonadia</taxon>
        <taxon>Geobacterales</taxon>
        <taxon>Geobacteraceae</taxon>
        <taxon>Pelotalea</taxon>
    </lineage>
</organism>
<dbReference type="SUPFAM" id="SSF55961">
    <property type="entry name" value="Bet v1-like"/>
    <property type="match status" value="1"/>
</dbReference>
<dbReference type="Gene3D" id="3.30.530.20">
    <property type="match status" value="1"/>
</dbReference>
<sequence>MAITTFRVLVHAQAETVWKLLYDRIENPQNYQPLILGSRITQRTPEGIIRESKVVNGSIRERISVVMKENAIHTVVLEHPLSTGTIVTRVLPTSIQNPMAPLHIEVQVRLEAQEQHLKGTGQYYEEEAVRLLEEEMERVKVRAEELEQVL</sequence>
<accession>A0ABS5U773</accession>
<reference evidence="1 2" key="1">
    <citation type="submission" date="2021-05" db="EMBL/GenBank/DDBJ databases">
        <title>The draft genome of Geobacter chapellei DSM 13688.</title>
        <authorList>
            <person name="Xu Z."/>
            <person name="Masuda Y."/>
            <person name="Itoh H."/>
            <person name="Senoo K."/>
        </authorList>
    </citation>
    <scope>NUCLEOTIDE SEQUENCE [LARGE SCALE GENOMIC DNA]</scope>
    <source>
        <strain evidence="1 2">DSM 13688</strain>
    </source>
</reference>
<evidence type="ECO:0000313" key="1">
    <source>
        <dbReference type="EMBL" id="MBT1071517.1"/>
    </source>
</evidence>
<comment type="caution">
    <text evidence="1">The sequence shown here is derived from an EMBL/GenBank/DDBJ whole genome shotgun (WGS) entry which is preliminary data.</text>
</comment>
<keyword evidence="2" id="KW-1185">Reference proteome</keyword>
<proteinExistence type="predicted"/>
<evidence type="ECO:0000313" key="2">
    <source>
        <dbReference type="Proteomes" id="UP000784128"/>
    </source>
</evidence>
<dbReference type="InterPro" id="IPR023393">
    <property type="entry name" value="START-like_dom_sf"/>
</dbReference>
<evidence type="ECO:0008006" key="3">
    <source>
        <dbReference type="Google" id="ProtNLM"/>
    </source>
</evidence>
<dbReference type="Proteomes" id="UP000784128">
    <property type="component" value="Unassembled WGS sequence"/>
</dbReference>
<gene>
    <name evidence="1" type="ORF">KJB30_06970</name>
</gene>
<name>A0ABS5U773_9BACT</name>
<protein>
    <recommendedName>
        <fullName evidence="3">Polyketide cyclase/dehydrase/lipid transport protein</fullName>
    </recommendedName>
</protein>
<dbReference type="RefSeq" id="WP_214297306.1">
    <property type="nucleotide sequence ID" value="NZ_JAHDYS010000005.1"/>
</dbReference>